<comment type="caution">
    <text evidence="1">The sequence shown here is derived from an EMBL/GenBank/DDBJ whole genome shotgun (WGS) entry which is preliminary data.</text>
</comment>
<keyword evidence="2" id="KW-1185">Reference proteome</keyword>
<dbReference type="EMBL" id="JACSEA010000003">
    <property type="protein sequence ID" value="KAF7404917.1"/>
    <property type="molecule type" value="Genomic_DNA"/>
</dbReference>
<evidence type="ECO:0000313" key="1">
    <source>
        <dbReference type="EMBL" id="KAF7404917.1"/>
    </source>
</evidence>
<proteinExistence type="predicted"/>
<evidence type="ECO:0000313" key="2">
    <source>
        <dbReference type="Proteomes" id="UP000614350"/>
    </source>
</evidence>
<reference evidence="1" key="1">
    <citation type="journal article" date="2020" name="G3 (Bethesda)">
        <title>High-Quality Assemblies for Three Invasive Social Wasps from the &lt;i&gt;Vespula&lt;/i&gt; Genus.</title>
        <authorList>
            <person name="Harrop T.W.R."/>
            <person name="Guhlin J."/>
            <person name="McLaughlin G.M."/>
            <person name="Permina E."/>
            <person name="Stockwell P."/>
            <person name="Gilligan J."/>
            <person name="Le Lec M.F."/>
            <person name="Gruber M.A.M."/>
            <person name="Quinn O."/>
            <person name="Lovegrove M."/>
            <person name="Duncan E.J."/>
            <person name="Remnant E.J."/>
            <person name="Van Eeckhoven J."/>
            <person name="Graham B."/>
            <person name="Knapp R.A."/>
            <person name="Langford K.W."/>
            <person name="Kronenberg Z."/>
            <person name="Press M.O."/>
            <person name="Eacker S.M."/>
            <person name="Wilson-Rankin E.E."/>
            <person name="Purcell J."/>
            <person name="Lester P.J."/>
            <person name="Dearden P.K."/>
        </authorList>
    </citation>
    <scope>NUCLEOTIDE SEQUENCE</scope>
    <source>
        <strain evidence="1">Marl-1</strain>
    </source>
</reference>
<protein>
    <submittedName>
        <fullName evidence="1">Uncharacterized protein</fullName>
    </submittedName>
</protein>
<name>A0A834KE05_VESVU</name>
<dbReference type="AlphaFoldDB" id="A0A834KE05"/>
<organism evidence="1 2">
    <name type="scientific">Vespula vulgaris</name>
    <name type="common">Yellow jacket</name>
    <name type="synonym">Wasp</name>
    <dbReference type="NCBI Taxonomy" id="7454"/>
    <lineage>
        <taxon>Eukaryota</taxon>
        <taxon>Metazoa</taxon>
        <taxon>Ecdysozoa</taxon>
        <taxon>Arthropoda</taxon>
        <taxon>Hexapoda</taxon>
        <taxon>Insecta</taxon>
        <taxon>Pterygota</taxon>
        <taxon>Neoptera</taxon>
        <taxon>Endopterygota</taxon>
        <taxon>Hymenoptera</taxon>
        <taxon>Apocrita</taxon>
        <taxon>Aculeata</taxon>
        <taxon>Vespoidea</taxon>
        <taxon>Vespidae</taxon>
        <taxon>Vespinae</taxon>
        <taxon>Vespula</taxon>
    </lineage>
</organism>
<sequence>MDVHLVDFDPLGRVKKKEKRERNPREVLALQFEMVEIRNKEPTRIAKWGRGSGDRELNILCATLKVGERRRALVKESGRQEVWRVPRGLL</sequence>
<dbReference type="Proteomes" id="UP000614350">
    <property type="component" value="Unassembled WGS sequence"/>
</dbReference>
<accession>A0A834KE05</accession>
<gene>
    <name evidence="1" type="ORF">HZH66_003823</name>
</gene>